<evidence type="ECO:0000313" key="3">
    <source>
        <dbReference type="EMBL" id="SUN77321.1"/>
    </source>
</evidence>
<evidence type="ECO:0000313" key="2">
    <source>
        <dbReference type="EMBL" id="SUN72151.1"/>
    </source>
</evidence>
<dbReference type="Proteomes" id="UP000254634">
    <property type="component" value="Unassembled WGS sequence"/>
</dbReference>
<dbReference type="InterPro" id="IPR016181">
    <property type="entry name" value="Acyl_CoA_acyltransferase"/>
</dbReference>
<reference evidence="2" key="1">
    <citation type="submission" date="2018-06" db="EMBL/GenBank/DDBJ databases">
        <authorList>
            <consortium name="Pathogen Informatics"/>
            <person name="Doyle S."/>
        </authorList>
    </citation>
    <scope>NUCLEOTIDE SEQUENCE [LARGE SCALE GENOMIC DNA]</scope>
    <source>
        <strain evidence="2">NCTC13765</strain>
    </source>
</reference>
<dbReference type="PROSITE" id="PS51186">
    <property type="entry name" value="GNAT"/>
    <property type="match status" value="1"/>
</dbReference>
<dbReference type="EC" id="2.3.1.-" evidence="2"/>
<evidence type="ECO:0000313" key="4">
    <source>
        <dbReference type="Proteomes" id="UP000254634"/>
    </source>
</evidence>
<dbReference type="Pfam" id="PF00583">
    <property type="entry name" value="Acetyltransf_1"/>
    <property type="match status" value="1"/>
</dbReference>
<dbReference type="PANTHER" id="PTHR43415">
    <property type="entry name" value="SPERMIDINE N(1)-ACETYLTRANSFERASE"/>
    <property type="match status" value="1"/>
</dbReference>
<dbReference type="SUPFAM" id="SSF55729">
    <property type="entry name" value="Acyl-CoA N-acyltransferases (Nat)"/>
    <property type="match status" value="1"/>
</dbReference>
<dbReference type="Gene3D" id="3.40.630.30">
    <property type="match status" value="1"/>
</dbReference>
<evidence type="ECO:0000259" key="1">
    <source>
        <dbReference type="PROSITE" id="PS51186"/>
    </source>
</evidence>
<dbReference type="GO" id="GO:0016747">
    <property type="term" value="F:acyltransferase activity, transferring groups other than amino-acyl groups"/>
    <property type="evidence" value="ECO:0007669"/>
    <property type="project" value="InterPro"/>
</dbReference>
<dbReference type="EMBL" id="UHFR01000001">
    <property type="protein sequence ID" value="SUN72151.1"/>
    <property type="molecule type" value="Genomic_DNA"/>
</dbReference>
<dbReference type="AlphaFoldDB" id="A0A380KS70"/>
<protein>
    <submittedName>
        <fullName evidence="2">Putative N-acetyltransferase</fullName>
        <ecNumber evidence="2">2.3.1.-</ecNumber>
    </submittedName>
</protein>
<dbReference type="InterPro" id="IPR000182">
    <property type="entry name" value="GNAT_dom"/>
</dbReference>
<keyword evidence="4" id="KW-1185">Reference proteome</keyword>
<accession>A0A380KS70</accession>
<organism evidence="2 4">
    <name type="scientific">Streptococcus massiliensis</name>
    <dbReference type="NCBI Taxonomy" id="313439"/>
    <lineage>
        <taxon>Bacteria</taxon>
        <taxon>Bacillati</taxon>
        <taxon>Bacillota</taxon>
        <taxon>Bacilli</taxon>
        <taxon>Lactobacillales</taxon>
        <taxon>Streptococcaceae</taxon>
        <taxon>Streptococcus</taxon>
    </lineage>
</organism>
<dbReference type="STRING" id="1123307.GCA_000380065_01163"/>
<name>A0A380KS70_9STRE</name>
<sequence>MAARKLMIGEAEPQNAQDLVDFLNQVGLESDMTTIDEAGILMTVEEMTQFISVQAQSENQLYLVAYLSEELVGVLSITADYRDRVRHIGDLFMVVKKTYWNNGLGGFLLAEAVHWAEENPVLKRLQLSVQVRNESALHLYKNYGFVIEGKQERGARLDDGNLVPIYLMGKLLD</sequence>
<keyword evidence="2" id="KW-0012">Acyltransferase</keyword>
<gene>
    <name evidence="2" type="ORF">NCTC13765_00012</name>
    <name evidence="3" type="ORF">NCTC13765_01839</name>
</gene>
<dbReference type="PANTHER" id="PTHR43415:SF3">
    <property type="entry name" value="GNAT-FAMILY ACETYLTRANSFERASE"/>
    <property type="match status" value="1"/>
</dbReference>
<dbReference type="CDD" id="cd04301">
    <property type="entry name" value="NAT_SF"/>
    <property type="match status" value="1"/>
</dbReference>
<keyword evidence="2" id="KW-0808">Transferase</keyword>
<proteinExistence type="predicted"/>
<dbReference type="EMBL" id="UHFR01000005">
    <property type="protein sequence ID" value="SUN77321.1"/>
    <property type="molecule type" value="Genomic_DNA"/>
</dbReference>
<dbReference type="RefSeq" id="WP_018371863.1">
    <property type="nucleotide sequence ID" value="NZ_UHFR01000001.1"/>
</dbReference>
<feature type="domain" description="N-acetyltransferase" evidence="1">
    <location>
        <begin position="6"/>
        <end position="173"/>
    </location>
</feature>
<dbReference type="OrthoDB" id="948250at2"/>